<dbReference type="PANTHER" id="PTHR31218">
    <property type="entry name" value="WAT1-RELATED PROTEIN"/>
    <property type="match status" value="1"/>
</dbReference>
<evidence type="ECO:0000256" key="5">
    <source>
        <dbReference type="ARBA" id="ARBA00023136"/>
    </source>
</evidence>
<comment type="similarity">
    <text evidence="2 6">Belongs to the drug/metabolite transporter (DMT) superfamily. Plant drug/metabolite exporter (P-DME) (TC 2.A.7.4) family.</text>
</comment>
<dbReference type="GO" id="GO:0016020">
    <property type="term" value="C:membrane"/>
    <property type="evidence" value="ECO:0007669"/>
    <property type="project" value="UniProtKB-SubCell"/>
</dbReference>
<reference evidence="10" key="1">
    <citation type="submission" date="2015-07" db="EMBL/GenBank/DDBJ databases">
        <title>Transcriptome Assembly of Anthurium amnicola.</title>
        <authorList>
            <person name="Suzuki J."/>
        </authorList>
    </citation>
    <scope>NUCLEOTIDE SEQUENCE</scope>
</reference>
<dbReference type="GO" id="GO:0022857">
    <property type="term" value="F:transmembrane transporter activity"/>
    <property type="evidence" value="ECO:0007669"/>
    <property type="project" value="InterPro"/>
</dbReference>
<evidence type="ECO:0000256" key="6">
    <source>
        <dbReference type="RuleBase" id="RU363077"/>
    </source>
</evidence>
<protein>
    <recommendedName>
        <fullName evidence="6">WAT1-related protein</fullName>
    </recommendedName>
</protein>
<name>A0A1D1YKU5_9ARAE</name>
<evidence type="ECO:0000313" key="10">
    <source>
        <dbReference type="EMBL" id="JAT55256.1"/>
    </source>
</evidence>
<gene>
    <name evidence="10" type="primary">5NG4_17</name>
    <name evidence="9" type="synonym">5NG4_49</name>
    <name evidence="9" type="ORF">g.124521</name>
    <name evidence="10" type="ORF">g.124531</name>
</gene>
<feature type="domain" description="EamA" evidence="8">
    <location>
        <begin position="96"/>
        <end position="232"/>
    </location>
</feature>
<evidence type="ECO:0000256" key="1">
    <source>
        <dbReference type="ARBA" id="ARBA00004141"/>
    </source>
</evidence>
<evidence type="ECO:0000256" key="7">
    <source>
        <dbReference type="SAM" id="MobiDB-lite"/>
    </source>
</evidence>
<sequence length="287" mass="31042">MSLFYYGLRDTTAAYSSIFLNLIPVVTFIFSVCLRFERLGLGSVPGVAKVIGTLVCVGGAMIISLYKGKVLHIWPFHIDITHNYGIKAPTSNLPRGTTFLVGSTISYACWFILQVKLLKAFPSIYWSTAYSCAVGCVQSLIIGLSLNRERSAWLVVTRLQLVTIIYSALLNTAATFVLVAWAVSKRGPTFPPIFSSISLIFITIVESLIMGLQITVGSLLGMFLITVGIYGFLWGKAKEIAGRNRSPPRSVGAGDVAIVSRLAQTQSSVIPDPASSPAIENTDEPPV</sequence>
<dbReference type="Pfam" id="PF00892">
    <property type="entry name" value="EamA"/>
    <property type="match status" value="1"/>
</dbReference>
<feature type="transmembrane region" description="Helical" evidence="6">
    <location>
        <begin position="190"/>
        <end position="210"/>
    </location>
</feature>
<dbReference type="SUPFAM" id="SSF103481">
    <property type="entry name" value="Multidrug resistance efflux transporter EmrE"/>
    <property type="match status" value="2"/>
</dbReference>
<feature type="transmembrane region" description="Helical" evidence="6">
    <location>
        <begin position="164"/>
        <end position="183"/>
    </location>
</feature>
<feature type="transmembrane region" description="Helical" evidence="6">
    <location>
        <begin position="96"/>
        <end position="113"/>
    </location>
</feature>
<evidence type="ECO:0000256" key="4">
    <source>
        <dbReference type="ARBA" id="ARBA00022989"/>
    </source>
</evidence>
<accession>A0A1D1YKU5</accession>
<dbReference type="AlphaFoldDB" id="A0A1D1YKU5"/>
<dbReference type="InterPro" id="IPR030184">
    <property type="entry name" value="WAT1-related"/>
</dbReference>
<keyword evidence="4 6" id="KW-1133">Transmembrane helix</keyword>
<feature type="transmembrane region" description="Helical" evidence="6">
    <location>
        <begin position="46"/>
        <end position="66"/>
    </location>
</feature>
<feature type="transmembrane region" description="Helical" evidence="6">
    <location>
        <begin position="216"/>
        <end position="235"/>
    </location>
</feature>
<feature type="transmembrane region" description="Helical" evidence="6">
    <location>
        <begin position="125"/>
        <end position="144"/>
    </location>
</feature>
<organism evidence="10">
    <name type="scientific">Anthurium amnicola</name>
    <dbReference type="NCBI Taxonomy" id="1678845"/>
    <lineage>
        <taxon>Eukaryota</taxon>
        <taxon>Viridiplantae</taxon>
        <taxon>Streptophyta</taxon>
        <taxon>Embryophyta</taxon>
        <taxon>Tracheophyta</taxon>
        <taxon>Spermatophyta</taxon>
        <taxon>Magnoliopsida</taxon>
        <taxon>Liliopsida</taxon>
        <taxon>Araceae</taxon>
        <taxon>Pothoideae</taxon>
        <taxon>Potheae</taxon>
        <taxon>Anthurium</taxon>
    </lineage>
</organism>
<keyword evidence="5 6" id="KW-0472">Membrane</keyword>
<evidence type="ECO:0000256" key="2">
    <source>
        <dbReference type="ARBA" id="ARBA00007635"/>
    </source>
</evidence>
<dbReference type="EMBL" id="GDJX01012680">
    <property type="protein sequence ID" value="JAT55256.1"/>
    <property type="molecule type" value="Transcribed_RNA"/>
</dbReference>
<evidence type="ECO:0000313" key="9">
    <source>
        <dbReference type="EMBL" id="JAT50166.1"/>
    </source>
</evidence>
<dbReference type="InterPro" id="IPR037185">
    <property type="entry name" value="EmrE-like"/>
</dbReference>
<keyword evidence="3 6" id="KW-0812">Transmembrane</keyword>
<dbReference type="EMBL" id="GDJX01017770">
    <property type="protein sequence ID" value="JAT50166.1"/>
    <property type="molecule type" value="Transcribed_RNA"/>
</dbReference>
<feature type="region of interest" description="Disordered" evidence="7">
    <location>
        <begin position="266"/>
        <end position="287"/>
    </location>
</feature>
<evidence type="ECO:0000256" key="3">
    <source>
        <dbReference type="ARBA" id="ARBA00022692"/>
    </source>
</evidence>
<proteinExistence type="inferred from homology"/>
<evidence type="ECO:0000259" key="8">
    <source>
        <dbReference type="Pfam" id="PF00892"/>
    </source>
</evidence>
<feature type="transmembrane region" description="Helical" evidence="6">
    <location>
        <begin position="12"/>
        <end position="34"/>
    </location>
</feature>
<dbReference type="InterPro" id="IPR000620">
    <property type="entry name" value="EamA_dom"/>
</dbReference>
<comment type="subcellular location">
    <subcellularLocation>
        <location evidence="1 6">Membrane</location>
        <topology evidence="1 6">Multi-pass membrane protein</topology>
    </subcellularLocation>
</comment>